<gene>
    <name evidence="1" type="ORF">RIL96_01265</name>
</gene>
<reference evidence="1 2" key="1">
    <citation type="submission" date="2023-09" db="EMBL/GenBank/DDBJ databases">
        <title>Description of three actinobacteria isolated from air of manufacturing shop in a pharmaceutical factory.</title>
        <authorList>
            <person name="Zhang D.-F."/>
        </authorList>
    </citation>
    <scope>NUCLEOTIDE SEQUENCE [LARGE SCALE GENOMIC DNA]</scope>
    <source>
        <strain evidence="1 2">LY-0111</strain>
    </source>
</reference>
<evidence type="ECO:0000313" key="1">
    <source>
        <dbReference type="EMBL" id="MDR8018196.1"/>
    </source>
</evidence>
<keyword evidence="2" id="KW-1185">Reference proteome</keyword>
<accession>A0ABU2DNY4</accession>
<organism evidence="1 2">
    <name type="scientific">Nesterenkonia aerolata</name>
    <dbReference type="NCBI Taxonomy" id="3074079"/>
    <lineage>
        <taxon>Bacteria</taxon>
        <taxon>Bacillati</taxon>
        <taxon>Actinomycetota</taxon>
        <taxon>Actinomycetes</taxon>
        <taxon>Micrococcales</taxon>
        <taxon>Micrococcaceae</taxon>
        <taxon>Nesterenkonia</taxon>
    </lineage>
</organism>
<evidence type="ECO:0000313" key="2">
    <source>
        <dbReference type="Proteomes" id="UP001251870"/>
    </source>
</evidence>
<name>A0ABU2DNY4_9MICC</name>
<dbReference type="EMBL" id="JAVKGR010000001">
    <property type="protein sequence ID" value="MDR8018196.1"/>
    <property type="molecule type" value="Genomic_DNA"/>
</dbReference>
<proteinExistence type="predicted"/>
<protein>
    <submittedName>
        <fullName evidence="1">Uncharacterized protein</fullName>
    </submittedName>
</protein>
<dbReference type="Proteomes" id="UP001251870">
    <property type="component" value="Unassembled WGS sequence"/>
</dbReference>
<sequence length="110" mass="11966">MTQSTEATAENDVNAAINDLISAATGLSLYEQQWYLRNSTQLSSERAWGRLARGHDWTMADLIDLAITWNVTTGWLATAIEAVATGSDPEAVVAEYGLDRRSYITEAGGQ</sequence>
<dbReference type="RefSeq" id="WP_310547181.1">
    <property type="nucleotide sequence ID" value="NZ_JAVKGR010000001.1"/>
</dbReference>
<comment type="caution">
    <text evidence="1">The sequence shown here is derived from an EMBL/GenBank/DDBJ whole genome shotgun (WGS) entry which is preliminary data.</text>
</comment>